<dbReference type="PANTHER" id="PTHR10078">
    <property type="entry name" value="INTERLEUKIN-1 FAMILY MEMBER"/>
    <property type="match status" value="1"/>
</dbReference>
<comment type="similarity">
    <text evidence="2">Belongs to the IL-1 family.</text>
</comment>
<dbReference type="Pfam" id="PF00340">
    <property type="entry name" value="IL1"/>
    <property type="match status" value="1"/>
</dbReference>
<dbReference type="GO" id="GO:0006955">
    <property type="term" value="P:immune response"/>
    <property type="evidence" value="ECO:0007669"/>
    <property type="project" value="InterPro"/>
</dbReference>
<dbReference type="GO" id="GO:0019221">
    <property type="term" value="P:cytokine-mediated signaling pathway"/>
    <property type="evidence" value="ECO:0007669"/>
    <property type="project" value="TreeGrafter"/>
</dbReference>
<keyword evidence="5" id="KW-1185">Reference proteome</keyword>
<proteinExistence type="inferred from homology"/>
<evidence type="ECO:0000256" key="1">
    <source>
        <dbReference type="ARBA" id="ARBA00004613"/>
    </source>
</evidence>
<evidence type="ECO:0000256" key="2">
    <source>
        <dbReference type="ARBA" id="ARBA00010448"/>
    </source>
</evidence>
<dbReference type="GO" id="GO:0005615">
    <property type="term" value="C:extracellular space"/>
    <property type="evidence" value="ECO:0007669"/>
    <property type="project" value="InterPro"/>
</dbReference>
<dbReference type="Proteomes" id="UP000694392">
    <property type="component" value="Unplaced"/>
</dbReference>
<evidence type="ECO:0000256" key="3">
    <source>
        <dbReference type="ARBA" id="ARBA00022525"/>
    </source>
</evidence>
<dbReference type="CDD" id="cd23298">
    <property type="entry name" value="beta-trefoil_IL18"/>
    <property type="match status" value="1"/>
</dbReference>
<dbReference type="GO" id="GO:0071222">
    <property type="term" value="P:cellular response to lipopolysaccharide"/>
    <property type="evidence" value="ECO:0007669"/>
    <property type="project" value="TreeGrafter"/>
</dbReference>
<dbReference type="GO" id="GO:0006954">
    <property type="term" value="P:inflammatory response"/>
    <property type="evidence" value="ECO:0007669"/>
    <property type="project" value="InterPro"/>
</dbReference>
<organism evidence="4 5">
    <name type="scientific">Sphenodon punctatus</name>
    <name type="common">Tuatara</name>
    <name type="synonym">Hatteria punctata</name>
    <dbReference type="NCBI Taxonomy" id="8508"/>
    <lineage>
        <taxon>Eukaryota</taxon>
        <taxon>Metazoa</taxon>
        <taxon>Chordata</taxon>
        <taxon>Craniata</taxon>
        <taxon>Vertebrata</taxon>
        <taxon>Euteleostomi</taxon>
        <taxon>Lepidosauria</taxon>
        <taxon>Sphenodontia</taxon>
        <taxon>Sphenodontidae</taxon>
        <taxon>Sphenodon</taxon>
    </lineage>
</organism>
<dbReference type="Ensembl" id="ENSSPUT00000014367.1">
    <property type="protein sequence ID" value="ENSSPUP00000013475.1"/>
    <property type="gene ID" value="ENSSPUG00000010364.1"/>
</dbReference>
<name>A0A8D0GZI1_SPHPU</name>
<dbReference type="OMA" id="RQFYKFE"/>
<keyword evidence="3" id="KW-0964">Secreted</keyword>
<dbReference type="InterPro" id="IPR000975">
    <property type="entry name" value="IL-1_fam"/>
</dbReference>
<dbReference type="Gene3D" id="2.80.10.50">
    <property type="match status" value="1"/>
</dbReference>
<dbReference type="GO" id="GO:0010628">
    <property type="term" value="P:positive regulation of gene expression"/>
    <property type="evidence" value="ECO:0007669"/>
    <property type="project" value="TreeGrafter"/>
</dbReference>
<sequence length="198" mass="23182">VHNTFLRLVRGTGGPGSFLCILHYWYYKGYECDAWRKYTTEPQKIFRNQHNQTLVVREDLQESYAAAAFETLTTKEAKYGNRVHFTLHRFRDTVPKEGLPVAFSIQVNRKTYTMYCEKDQQEVRFREGEVPDDIPGDTSDIIFNQRNFESSNQQAFRFESALMRGFFLAFKVAENTPSELILKKPKDEPDESTKIIPF</sequence>
<comment type="subcellular location">
    <subcellularLocation>
        <location evidence="1">Secreted</location>
    </subcellularLocation>
</comment>
<reference evidence="4" key="2">
    <citation type="submission" date="2025-09" db="UniProtKB">
        <authorList>
            <consortium name="Ensembl"/>
        </authorList>
    </citation>
    <scope>IDENTIFICATION</scope>
</reference>
<evidence type="ECO:0000313" key="5">
    <source>
        <dbReference type="Proteomes" id="UP000694392"/>
    </source>
</evidence>
<protein>
    <submittedName>
        <fullName evidence="4">Interleukin 18</fullName>
    </submittedName>
</protein>
<dbReference type="InterPro" id="IPR008996">
    <property type="entry name" value="IL1/FGF"/>
</dbReference>
<gene>
    <name evidence="4" type="primary">IL18</name>
</gene>
<dbReference type="GeneTree" id="ENSGT00390000001053"/>
<evidence type="ECO:0000313" key="4">
    <source>
        <dbReference type="Ensembl" id="ENSSPUP00000013475.1"/>
    </source>
</evidence>
<reference evidence="4" key="1">
    <citation type="submission" date="2025-08" db="UniProtKB">
        <authorList>
            <consortium name="Ensembl"/>
        </authorList>
    </citation>
    <scope>IDENTIFICATION</scope>
</reference>
<dbReference type="SUPFAM" id="SSF50353">
    <property type="entry name" value="Cytokine"/>
    <property type="match status" value="1"/>
</dbReference>
<dbReference type="AlphaFoldDB" id="A0A8D0GZI1"/>
<dbReference type="PANTHER" id="PTHR10078:SF35">
    <property type="entry name" value="INTERLEUKIN-18"/>
    <property type="match status" value="1"/>
</dbReference>
<accession>A0A8D0GZI1</accession>
<dbReference type="GO" id="GO:0005125">
    <property type="term" value="F:cytokine activity"/>
    <property type="evidence" value="ECO:0007669"/>
    <property type="project" value="InterPro"/>
</dbReference>